<dbReference type="OrthoDB" id="769671at2"/>
<name>A0A1I0U3H8_9SPHI</name>
<organism evidence="2 3">
    <name type="scientific">Pedobacter suwonensis</name>
    <dbReference type="NCBI Taxonomy" id="332999"/>
    <lineage>
        <taxon>Bacteria</taxon>
        <taxon>Pseudomonadati</taxon>
        <taxon>Bacteroidota</taxon>
        <taxon>Sphingobacteriia</taxon>
        <taxon>Sphingobacteriales</taxon>
        <taxon>Sphingobacteriaceae</taxon>
        <taxon>Pedobacter</taxon>
    </lineage>
</organism>
<dbReference type="Proteomes" id="UP000198836">
    <property type="component" value="Unassembled WGS sequence"/>
</dbReference>
<dbReference type="STRING" id="332999.SAMN04488511_11938"/>
<evidence type="ECO:0000256" key="1">
    <source>
        <dbReference type="SAM" id="MobiDB-lite"/>
    </source>
</evidence>
<dbReference type="RefSeq" id="WP_090987060.1">
    <property type="nucleotide sequence ID" value="NZ_FOJM01000019.1"/>
</dbReference>
<reference evidence="3" key="1">
    <citation type="submission" date="2016-10" db="EMBL/GenBank/DDBJ databases">
        <authorList>
            <person name="Varghese N."/>
            <person name="Submissions S."/>
        </authorList>
    </citation>
    <scope>NUCLEOTIDE SEQUENCE [LARGE SCALE GENOMIC DNA]</scope>
    <source>
        <strain evidence="3">DSM 18130</strain>
    </source>
</reference>
<accession>A0A1I0U3H8</accession>
<keyword evidence="3" id="KW-1185">Reference proteome</keyword>
<evidence type="ECO:0000313" key="3">
    <source>
        <dbReference type="Proteomes" id="UP000198836"/>
    </source>
</evidence>
<dbReference type="AlphaFoldDB" id="A0A1I0U3H8"/>
<gene>
    <name evidence="2" type="ORF">SAMN04488511_11938</name>
</gene>
<feature type="compositionally biased region" description="Basic and acidic residues" evidence="1">
    <location>
        <begin position="38"/>
        <end position="58"/>
    </location>
</feature>
<proteinExistence type="predicted"/>
<sequence>MIIMENRNKPTKKILTPAVVHDDLPELKKPGHGQQVPDHYDDTLPENPERNYHHEELKSVSSGHQKIRQADDDVWNGEDA</sequence>
<dbReference type="EMBL" id="FOJM01000019">
    <property type="protein sequence ID" value="SFA58397.1"/>
    <property type="molecule type" value="Genomic_DNA"/>
</dbReference>
<evidence type="ECO:0000313" key="2">
    <source>
        <dbReference type="EMBL" id="SFA58397.1"/>
    </source>
</evidence>
<protein>
    <submittedName>
        <fullName evidence="2">Uncharacterized protein</fullName>
    </submittedName>
</protein>
<feature type="region of interest" description="Disordered" evidence="1">
    <location>
        <begin position="24"/>
        <end position="80"/>
    </location>
</feature>